<organism evidence="2 3">
    <name type="scientific">Streptomyces showdoensis</name>
    <dbReference type="NCBI Taxonomy" id="68268"/>
    <lineage>
        <taxon>Bacteria</taxon>
        <taxon>Bacillati</taxon>
        <taxon>Actinomycetota</taxon>
        <taxon>Actinomycetes</taxon>
        <taxon>Kitasatosporales</taxon>
        <taxon>Streptomycetaceae</taxon>
        <taxon>Streptomyces</taxon>
    </lineage>
</organism>
<dbReference type="InterPro" id="IPR013083">
    <property type="entry name" value="Znf_RING/FYVE/PHD"/>
</dbReference>
<accession>A0A2P2GS69</accession>
<dbReference type="AlphaFoldDB" id="A0A2P2GS69"/>
<dbReference type="InterPro" id="IPR001607">
    <property type="entry name" value="Znf_UBP"/>
</dbReference>
<feature type="domain" description="UBP-type" evidence="1">
    <location>
        <begin position="11"/>
        <end position="107"/>
    </location>
</feature>
<dbReference type="SUPFAM" id="SSF57850">
    <property type="entry name" value="RING/U-box"/>
    <property type="match status" value="1"/>
</dbReference>
<protein>
    <recommendedName>
        <fullName evidence="1">UBP-type domain-containing protein</fullName>
    </recommendedName>
</protein>
<name>A0A2P2GS69_STREW</name>
<gene>
    <name evidence="2" type="ORF">VO63_11250</name>
</gene>
<evidence type="ECO:0000313" key="3">
    <source>
        <dbReference type="Proteomes" id="UP000265325"/>
    </source>
</evidence>
<dbReference type="OrthoDB" id="120315at2"/>
<dbReference type="EMBL" id="LAQS01000014">
    <property type="protein sequence ID" value="KKZ73755.1"/>
    <property type="molecule type" value="Genomic_DNA"/>
</dbReference>
<dbReference type="Gene3D" id="3.30.40.10">
    <property type="entry name" value="Zinc/RING finger domain, C3HC4 (zinc finger)"/>
    <property type="match status" value="1"/>
</dbReference>
<dbReference type="Pfam" id="PF02148">
    <property type="entry name" value="zf-UBP"/>
    <property type="match status" value="1"/>
</dbReference>
<sequence>MAPDGGRPHGRSCAHLGLLPEPGTPRPAGPADCADCSARGWSWVRLRSCVTCGHVGCCDSSAGAHAYAHHLRSGHPVALSLAADEDWAWCFADEVFLVRSGGDRDPA</sequence>
<evidence type="ECO:0000313" key="2">
    <source>
        <dbReference type="EMBL" id="KKZ73755.1"/>
    </source>
</evidence>
<comment type="caution">
    <text evidence="2">The sequence shown here is derived from an EMBL/GenBank/DDBJ whole genome shotgun (WGS) entry which is preliminary data.</text>
</comment>
<reference evidence="2 3" key="1">
    <citation type="submission" date="2015-05" db="EMBL/GenBank/DDBJ databases">
        <title>Draft Genome assembly of Streptomyces showdoensis.</title>
        <authorList>
            <person name="Thapa K.K."/>
            <person name="Metsa-Ketela M."/>
        </authorList>
    </citation>
    <scope>NUCLEOTIDE SEQUENCE [LARGE SCALE GENOMIC DNA]</scope>
    <source>
        <strain evidence="2 3">ATCC 15227</strain>
    </source>
</reference>
<dbReference type="GO" id="GO:0008270">
    <property type="term" value="F:zinc ion binding"/>
    <property type="evidence" value="ECO:0007669"/>
    <property type="project" value="InterPro"/>
</dbReference>
<dbReference type="Proteomes" id="UP000265325">
    <property type="component" value="Unassembled WGS sequence"/>
</dbReference>
<proteinExistence type="predicted"/>
<dbReference type="PROSITE" id="PS50271">
    <property type="entry name" value="ZF_UBP"/>
    <property type="match status" value="1"/>
</dbReference>
<evidence type="ECO:0000259" key="1">
    <source>
        <dbReference type="PROSITE" id="PS50271"/>
    </source>
</evidence>
<keyword evidence="3" id="KW-1185">Reference proteome</keyword>